<protein>
    <recommendedName>
        <fullName evidence="3">Glycine N-acyltransferase-like protein</fullName>
        <ecNumber evidence="3">2.3.1.-</ecNumber>
    </recommendedName>
</protein>
<evidence type="ECO:0000313" key="5">
    <source>
        <dbReference type="EMBL" id="KAI1897015.1"/>
    </source>
</evidence>
<gene>
    <name evidence="5" type="ORF">AGOR_G00100850</name>
</gene>
<sequence length="281" mass="32109">MIVLGAEELKLAEYTLKELFPESLKVYGSLFNINRGKPHNLEVIADSWPDFKVIICKPRQQSQQGPRDREGDFNIHHIYSKDKESLQKLLGVCGVINWRRFTLLAGLDIKHVDAVKEHACCNGTPTKTEAIMFVLMLQDASHLMQLQSDVTGRVVPLTPAHAELINSTWKYGGDRSSFNSVLSYISNYPSLCVLGEEGRPVSWLLLYQHSALGLLYTLPEYRHRGYARLLVTTMARRLLDDGRPVYCFVEEGNTLSYRLFTSLGFRHKSDHRAVWFQLNPR</sequence>
<dbReference type="PROSITE" id="PS51186">
    <property type="entry name" value="GNAT"/>
    <property type="match status" value="1"/>
</dbReference>
<dbReference type="GO" id="GO:0047961">
    <property type="term" value="F:glycine N-acyltransferase activity"/>
    <property type="evidence" value="ECO:0007669"/>
    <property type="project" value="InterPro"/>
</dbReference>
<proteinExistence type="inferred from homology"/>
<dbReference type="EC" id="2.3.1.-" evidence="3"/>
<dbReference type="PANTHER" id="PTHR15298:SF19">
    <property type="entry name" value="GLYCINE N-ACYLTRANSFERASE-LIKE PROTEIN"/>
    <property type="match status" value="1"/>
</dbReference>
<evidence type="ECO:0000256" key="3">
    <source>
        <dbReference type="RuleBase" id="RU368002"/>
    </source>
</evidence>
<reference evidence="5" key="1">
    <citation type="submission" date="2021-01" db="EMBL/GenBank/DDBJ databases">
        <authorList>
            <person name="Zahm M."/>
            <person name="Roques C."/>
            <person name="Cabau C."/>
            <person name="Klopp C."/>
            <person name="Donnadieu C."/>
            <person name="Jouanno E."/>
            <person name="Lampietro C."/>
            <person name="Louis A."/>
            <person name="Herpin A."/>
            <person name="Echchiki A."/>
            <person name="Berthelot C."/>
            <person name="Parey E."/>
            <person name="Roest-Crollius H."/>
            <person name="Braasch I."/>
            <person name="Postlethwait J."/>
            <person name="Bobe J."/>
            <person name="Montfort J."/>
            <person name="Bouchez O."/>
            <person name="Begum T."/>
            <person name="Mejri S."/>
            <person name="Adams A."/>
            <person name="Chen W.-J."/>
            <person name="Guiguen Y."/>
        </authorList>
    </citation>
    <scope>NUCLEOTIDE SEQUENCE</scope>
    <source>
        <tissue evidence="5">Blood</tissue>
    </source>
</reference>
<keyword evidence="6" id="KW-1185">Reference proteome</keyword>
<dbReference type="GO" id="GO:0005739">
    <property type="term" value="C:mitochondrion"/>
    <property type="evidence" value="ECO:0007669"/>
    <property type="project" value="InterPro"/>
</dbReference>
<comment type="similarity">
    <text evidence="3">Belongs to the glycine N-acyltransferase family.</text>
</comment>
<evidence type="ECO:0000256" key="1">
    <source>
        <dbReference type="ARBA" id="ARBA00022679"/>
    </source>
</evidence>
<organism evidence="5 6">
    <name type="scientific">Albula goreensis</name>
    <dbReference type="NCBI Taxonomy" id="1534307"/>
    <lineage>
        <taxon>Eukaryota</taxon>
        <taxon>Metazoa</taxon>
        <taxon>Chordata</taxon>
        <taxon>Craniata</taxon>
        <taxon>Vertebrata</taxon>
        <taxon>Euteleostomi</taxon>
        <taxon>Actinopterygii</taxon>
        <taxon>Neopterygii</taxon>
        <taxon>Teleostei</taxon>
        <taxon>Albuliformes</taxon>
        <taxon>Albulidae</taxon>
        <taxon>Albula</taxon>
    </lineage>
</organism>
<dbReference type="Pfam" id="PF08444">
    <property type="entry name" value="Gly_acyl_tr_C"/>
    <property type="match status" value="1"/>
</dbReference>
<dbReference type="SUPFAM" id="SSF55729">
    <property type="entry name" value="Acyl-CoA N-acyltransferases (Nat)"/>
    <property type="match status" value="1"/>
</dbReference>
<dbReference type="InterPro" id="IPR000182">
    <property type="entry name" value="GNAT_dom"/>
</dbReference>
<dbReference type="OrthoDB" id="61870at2759"/>
<evidence type="ECO:0000313" key="6">
    <source>
        <dbReference type="Proteomes" id="UP000829720"/>
    </source>
</evidence>
<dbReference type="InterPro" id="IPR015938">
    <property type="entry name" value="Glycine_N-acyltransferase_N"/>
</dbReference>
<dbReference type="InterPro" id="IPR016181">
    <property type="entry name" value="Acyl_CoA_acyltransferase"/>
</dbReference>
<dbReference type="InterPro" id="IPR010313">
    <property type="entry name" value="Glycine_N-acyltransferase"/>
</dbReference>
<dbReference type="Proteomes" id="UP000829720">
    <property type="component" value="Unassembled WGS sequence"/>
</dbReference>
<dbReference type="Gene3D" id="3.40.630.30">
    <property type="match status" value="1"/>
</dbReference>
<evidence type="ECO:0000259" key="4">
    <source>
        <dbReference type="PROSITE" id="PS51186"/>
    </source>
</evidence>
<keyword evidence="1 3" id="KW-0808">Transferase</keyword>
<comment type="caution">
    <text evidence="5">The sequence shown here is derived from an EMBL/GenBank/DDBJ whole genome shotgun (WGS) entry which is preliminary data.</text>
</comment>
<evidence type="ECO:0000256" key="2">
    <source>
        <dbReference type="ARBA" id="ARBA00023315"/>
    </source>
</evidence>
<name>A0A8T3DRU8_9TELE</name>
<dbReference type="InterPro" id="IPR013652">
    <property type="entry name" value="Glycine_N-acyltransferase_C"/>
</dbReference>
<feature type="domain" description="N-acetyltransferase" evidence="4">
    <location>
        <begin position="152"/>
        <end position="281"/>
    </location>
</feature>
<dbReference type="EMBL" id="JAERUA010000008">
    <property type="protein sequence ID" value="KAI1897015.1"/>
    <property type="molecule type" value="Genomic_DNA"/>
</dbReference>
<dbReference type="PANTHER" id="PTHR15298">
    <property type="entry name" value="L-COA N-ACYLTRANSFERASE-RELATED"/>
    <property type="match status" value="1"/>
</dbReference>
<dbReference type="AlphaFoldDB" id="A0A8T3DRU8"/>
<accession>A0A8T3DRU8</accession>
<keyword evidence="2 3" id="KW-0012">Acyltransferase</keyword>
<dbReference type="Pfam" id="PF06021">
    <property type="entry name" value="Gly_acyl_tr_N"/>
    <property type="match status" value="1"/>
</dbReference>
<dbReference type="CDD" id="cd04301">
    <property type="entry name" value="NAT_SF"/>
    <property type="match status" value="1"/>
</dbReference>